<dbReference type="Proteomes" id="UP000285908">
    <property type="component" value="Unassembled WGS sequence"/>
</dbReference>
<accession>A0A438AGS3</accession>
<gene>
    <name evidence="11" type="ORF">EKE94_10475</name>
</gene>
<dbReference type="InterPro" id="IPR055348">
    <property type="entry name" value="DctQ"/>
</dbReference>
<feature type="transmembrane region" description="Helical" evidence="9">
    <location>
        <begin position="12"/>
        <end position="33"/>
    </location>
</feature>
<organism evidence="11 12">
    <name type="scientific">Mesobaculum littorinae</name>
    <dbReference type="NCBI Taxonomy" id="2486419"/>
    <lineage>
        <taxon>Bacteria</taxon>
        <taxon>Pseudomonadati</taxon>
        <taxon>Pseudomonadota</taxon>
        <taxon>Alphaproteobacteria</taxon>
        <taxon>Rhodobacterales</taxon>
        <taxon>Roseobacteraceae</taxon>
        <taxon>Mesobaculum</taxon>
    </lineage>
</organism>
<keyword evidence="2 9" id="KW-0813">Transport</keyword>
<dbReference type="GO" id="GO:0015740">
    <property type="term" value="P:C4-dicarboxylate transport"/>
    <property type="evidence" value="ECO:0007669"/>
    <property type="project" value="TreeGrafter"/>
</dbReference>
<comment type="similarity">
    <text evidence="8 9">Belongs to the TRAP transporter small permease family.</text>
</comment>
<keyword evidence="4 9" id="KW-0997">Cell inner membrane</keyword>
<dbReference type="RefSeq" id="WP_127906559.1">
    <property type="nucleotide sequence ID" value="NZ_RQXX01000003.1"/>
</dbReference>
<evidence type="ECO:0000313" key="12">
    <source>
        <dbReference type="Proteomes" id="UP000285908"/>
    </source>
</evidence>
<dbReference type="PANTHER" id="PTHR35011:SF2">
    <property type="entry name" value="2,3-DIKETO-L-GULONATE TRAP TRANSPORTER SMALL PERMEASE PROTEIN YIAM"/>
    <property type="match status" value="1"/>
</dbReference>
<dbReference type="Pfam" id="PF04290">
    <property type="entry name" value="DctQ"/>
    <property type="match status" value="1"/>
</dbReference>
<dbReference type="InterPro" id="IPR007387">
    <property type="entry name" value="TRAP_DctQ"/>
</dbReference>
<dbReference type="PANTHER" id="PTHR35011">
    <property type="entry name" value="2,3-DIKETO-L-GULONATE TRAP TRANSPORTER SMALL PERMEASE PROTEIN YIAM"/>
    <property type="match status" value="1"/>
</dbReference>
<evidence type="ECO:0000256" key="6">
    <source>
        <dbReference type="ARBA" id="ARBA00022989"/>
    </source>
</evidence>
<sequence length="171" mass="18355">MLSAIRKLANGLIRIAAIIGSVGLLVEVGVILYDVVGRFFGAPLGGAQDISQMSMVILVFGGMAVCDKVGGHISVDVFERSFPDWLNRWIDVFAAFLGAVIFAGIAWSVYESSKLSLMLNLATNVIYLPKAYFQWALSVFAVITALGMALRGVELALTGRDVRQSHGESSV</sequence>
<name>A0A438AGS3_9RHOB</name>
<comment type="subunit">
    <text evidence="9">The complex comprises the extracytoplasmic solute receptor protein and the two transmembrane proteins.</text>
</comment>
<feature type="transmembrane region" description="Helical" evidence="9">
    <location>
        <begin position="132"/>
        <end position="150"/>
    </location>
</feature>
<proteinExistence type="inferred from homology"/>
<evidence type="ECO:0000256" key="2">
    <source>
        <dbReference type="ARBA" id="ARBA00022448"/>
    </source>
</evidence>
<dbReference type="OrthoDB" id="7854755at2"/>
<evidence type="ECO:0000256" key="9">
    <source>
        <dbReference type="RuleBase" id="RU369079"/>
    </source>
</evidence>
<evidence type="ECO:0000256" key="8">
    <source>
        <dbReference type="ARBA" id="ARBA00038436"/>
    </source>
</evidence>
<evidence type="ECO:0000313" key="11">
    <source>
        <dbReference type="EMBL" id="RVV97894.1"/>
    </source>
</evidence>
<dbReference type="AlphaFoldDB" id="A0A438AGS3"/>
<dbReference type="GO" id="GO:0022857">
    <property type="term" value="F:transmembrane transporter activity"/>
    <property type="evidence" value="ECO:0007669"/>
    <property type="project" value="UniProtKB-UniRule"/>
</dbReference>
<evidence type="ECO:0000256" key="7">
    <source>
        <dbReference type="ARBA" id="ARBA00023136"/>
    </source>
</evidence>
<keyword evidence="6 9" id="KW-1133">Transmembrane helix</keyword>
<keyword evidence="7 9" id="KW-0472">Membrane</keyword>
<protein>
    <recommendedName>
        <fullName evidence="9">TRAP transporter small permease protein</fullName>
    </recommendedName>
</protein>
<reference evidence="11 12" key="1">
    <citation type="submission" date="2018-11" db="EMBL/GenBank/DDBJ databases">
        <title>Mesobaculum littorinae gen. nov., sp. nov., isolated from Littorina scabra that represents a novel genus of the order Rhodobacteraceae.</title>
        <authorList>
            <person name="Li F."/>
        </authorList>
    </citation>
    <scope>NUCLEOTIDE SEQUENCE [LARGE SCALE GENOMIC DNA]</scope>
    <source>
        <strain evidence="11 12">M0103</strain>
    </source>
</reference>
<keyword evidence="5 9" id="KW-0812">Transmembrane</keyword>
<keyword evidence="3" id="KW-1003">Cell membrane</keyword>
<comment type="subcellular location">
    <subcellularLocation>
        <location evidence="1 9">Cell inner membrane</location>
        <topology evidence="1 9">Multi-pass membrane protein</topology>
    </subcellularLocation>
</comment>
<feature type="transmembrane region" description="Helical" evidence="9">
    <location>
        <begin position="53"/>
        <end position="71"/>
    </location>
</feature>
<keyword evidence="12" id="KW-1185">Reference proteome</keyword>
<feature type="domain" description="Tripartite ATP-independent periplasmic transporters DctQ component" evidence="10">
    <location>
        <begin position="28"/>
        <end position="154"/>
    </location>
</feature>
<feature type="transmembrane region" description="Helical" evidence="9">
    <location>
        <begin position="92"/>
        <end position="110"/>
    </location>
</feature>
<dbReference type="EMBL" id="RQXX01000003">
    <property type="protein sequence ID" value="RVV97894.1"/>
    <property type="molecule type" value="Genomic_DNA"/>
</dbReference>
<comment type="function">
    <text evidence="9">Part of the tripartite ATP-independent periplasmic (TRAP) transport system.</text>
</comment>
<comment type="caution">
    <text evidence="11">The sequence shown here is derived from an EMBL/GenBank/DDBJ whole genome shotgun (WGS) entry which is preliminary data.</text>
</comment>
<evidence type="ECO:0000256" key="3">
    <source>
        <dbReference type="ARBA" id="ARBA00022475"/>
    </source>
</evidence>
<evidence type="ECO:0000256" key="5">
    <source>
        <dbReference type="ARBA" id="ARBA00022692"/>
    </source>
</evidence>
<dbReference type="GO" id="GO:0005886">
    <property type="term" value="C:plasma membrane"/>
    <property type="evidence" value="ECO:0007669"/>
    <property type="project" value="UniProtKB-SubCell"/>
</dbReference>
<evidence type="ECO:0000256" key="4">
    <source>
        <dbReference type="ARBA" id="ARBA00022519"/>
    </source>
</evidence>
<evidence type="ECO:0000259" key="10">
    <source>
        <dbReference type="Pfam" id="PF04290"/>
    </source>
</evidence>
<evidence type="ECO:0000256" key="1">
    <source>
        <dbReference type="ARBA" id="ARBA00004429"/>
    </source>
</evidence>